<evidence type="ECO:0000313" key="1">
    <source>
        <dbReference type="EMBL" id="CAG9781812.1"/>
    </source>
</evidence>
<dbReference type="Pfam" id="PF14945">
    <property type="entry name" value="LLC1"/>
    <property type="match status" value="1"/>
</dbReference>
<gene>
    <name evidence="1" type="ORF">DIATSA_LOCUS130</name>
</gene>
<dbReference type="InterPro" id="IPR020339">
    <property type="entry name" value="C20orf85-like"/>
</dbReference>
<reference evidence="1" key="2">
    <citation type="submission" date="2022-10" db="EMBL/GenBank/DDBJ databases">
        <authorList>
            <consortium name="ENA_rothamsted_submissions"/>
            <consortium name="culmorum"/>
            <person name="King R."/>
        </authorList>
    </citation>
    <scope>NUCLEOTIDE SEQUENCE</scope>
</reference>
<sequence length="125" mass="14631">MAQEHNPKYDPNTEAFQMRAQWKKVEICKKQWFDRWSWLLDERRLVVEESDKVRAAAADAFGREIPKLDLTKSLKPVPVTSTGFIGWLGSKPDCQLEIYTSWLSKVPVRLPDTWDNKNYMGSQKE</sequence>
<dbReference type="OrthoDB" id="10031946at2759"/>
<proteinExistence type="predicted"/>
<organism evidence="1 2">
    <name type="scientific">Diatraea saccharalis</name>
    <name type="common">sugarcane borer</name>
    <dbReference type="NCBI Taxonomy" id="40085"/>
    <lineage>
        <taxon>Eukaryota</taxon>
        <taxon>Metazoa</taxon>
        <taxon>Ecdysozoa</taxon>
        <taxon>Arthropoda</taxon>
        <taxon>Hexapoda</taxon>
        <taxon>Insecta</taxon>
        <taxon>Pterygota</taxon>
        <taxon>Neoptera</taxon>
        <taxon>Endopterygota</taxon>
        <taxon>Lepidoptera</taxon>
        <taxon>Glossata</taxon>
        <taxon>Ditrysia</taxon>
        <taxon>Pyraloidea</taxon>
        <taxon>Crambidae</taxon>
        <taxon>Crambinae</taxon>
        <taxon>Diatraea</taxon>
    </lineage>
</organism>
<evidence type="ECO:0000313" key="2">
    <source>
        <dbReference type="Proteomes" id="UP001153714"/>
    </source>
</evidence>
<keyword evidence="2" id="KW-1185">Reference proteome</keyword>
<dbReference type="EMBL" id="OU893332">
    <property type="protein sequence ID" value="CAG9781812.1"/>
    <property type="molecule type" value="Genomic_DNA"/>
</dbReference>
<dbReference type="AlphaFoldDB" id="A0A9N9QTD1"/>
<dbReference type="Proteomes" id="UP001153714">
    <property type="component" value="Chromosome 1"/>
</dbReference>
<protein>
    <submittedName>
        <fullName evidence="1">Uncharacterized protein</fullName>
    </submittedName>
</protein>
<accession>A0A9N9QTD1</accession>
<reference evidence="1" key="1">
    <citation type="submission" date="2021-12" db="EMBL/GenBank/DDBJ databases">
        <authorList>
            <person name="King R."/>
        </authorList>
    </citation>
    <scope>NUCLEOTIDE SEQUENCE</scope>
</reference>
<name>A0A9N9QTD1_9NEOP</name>